<keyword evidence="2" id="KW-0812">Transmembrane</keyword>
<feature type="compositionally biased region" description="Pro residues" evidence="1">
    <location>
        <begin position="93"/>
        <end position="107"/>
    </location>
</feature>
<gene>
    <name evidence="3" type="ORF">I350_06621</name>
</gene>
<proteinExistence type="predicted"/>
<reference evidence="3 4" key="1">
    <citation type="submission" date="2016-06" db="EMBL/GenBank/DDBJ databases">
        <title>Evolution of pathogenesis and genome organization in the Tremellales.</title>
        <authorList>
            <person name="Cuomo C."/>
            <person name="Litvintseva A."/>
            <person name="Heitman J."/>
            <person name="Chen Y."/>
            <person name="Sun S."/>
            <person name="Springer D."/>
            <person name="Dromer F."/>
            <person name="Young S."/>
            <person name="Zeng Q."/>
            <person name="Chapman S."/>
            <person name="Gujja S."/>
            <person name="Saif S."/>
            <person name="Birren B."/>
        </authorList>
    </citation>
    <scope>NUCLEOTIDE SEQUENCE [LARGE SCALE GENOMIC DNA]</scope>
    <source>
        <strain evidence="3 4">CBS 6273</strain>
    </source>
</reference>
<dbReference type="AlphaFoldDB" id="A0A1E3JGI6"/>
<evidence type="ECO:0000313" key="4">
    <source>
        <dbReference type="Proteomes" id="UP000095149"/>
    </source>
</evidence>
<keyword evidence="2" id="KW-0472">Membrane</keyword>
<accession>A0A1E3JGI6</accession>
<keyword evidence="2" id="KW-1133">Transmembrane helix</keyword>
<protein>
    <submittedName>
        <fullName evidence="3">Uncharacterized protein</fullName>
    </submittedName>
</protein>
<name>A0A1E3JGI6_9TREE</name>
<comment type="caution">
    <text evidence="3">The sequence shown here is derived from an EMBL/GenBank/DDBJ whole genome shotgun (WGS) entry which is preliminary data.</text>
</comment>
<evidence type="ECO:0000256" key="1">
    <source>
        <dbReference type="SAM" id="MobiDB-lite"/>
    </source>
</evidence>
<feature type="transmembrane region" description="Helical" evidence="2">
    <location>
        <begin position="149"/>
        <end position="174"/>
    </location>
</feature>
<evidence type="ECO:0000256" key="2">
    <source>
        <dbReference type="SAM" id="Phobius"/>
    </source>
</evidence>
<organism evidence="3 4">
    <name type="scientific">Cryptococcus amylolentus CBS 6273</name>
    <dbReference type="NCBI Taxonomy" id="1296118"/>
    <lineage>
        <taxon>Eukaryota</taxon>
        <taxon>Fungi</taxon>
        <taxon>Dikarya</taxon>
        <taxon>Basidiomycota</taxon>
        <taxon>Agaricomycotina</taxon>
        <taxon>Tremellomycetes</taxon>
        <taxon>Tremellales</taxon>
        <taxon>Cryptococcaceae</taxon>
        <taxon>Cryptococcus</taxon>
    </lineage>
</organism>
<evidence type="ECO:0000313" key="3">
    <source>
        <dbReference type="EMBL" id="ODO00001.1"/>
    </source>
</evidence>
<dbReference type="OrthoDB" id="2526823at2759"/>
<feature type="region of interest" description="Disordered" evidence="1">
    <location>
        <begin position="1"/>
        <end position="109"/>
    </location>
</feature>
<dbReference type="Proteomes" id="UP000095149">
    <property type="component" value="Unassembled WGS sequence"/>
</dbReference>
<sequence length="560" mass="61047">MTAPDPYPTRSRQPSLTPALDDAWVSENESELSVPVSTPSRPKTPRRRAVKSTPTRREPIQTKSPVKRGSMSSNAGRPRKKLDDVQRLRTPTIPSPSSPPIQTPPAPNLLSSLPSLESTLRYVLAPIRILMVPINMVASPFIAHFVNALILAALAWTAWVLVVPLLPGLLWRLLRGMMGGVMGRDGELRISGELVGLPLATLATPTCALTGLFCRHSLFTTSSPYSSSSTDSQSSRQLSAQQARPFWLWFSSTTPKDEVDVGEAARVLTKEVQRARDIFDSVRLVGEESVAPMEYVSRVWELGSALMARGRVDAESHKLGTMVIELGDDCRDLVDEISYIDSKSVNDFGWIQWEFERLVHLLSSPTVSPSPTVLAAKVHSLLLSLSSTLDDLHSLTSKAAQHANIASTKGRKIGTEMKTIEGALRVEEGREPGWRRYKDKGQKFFLGGEPTRGEILERDISLTTQTIVTTENLVRNLEVTRSVIRSFRDQIGMFDASMMGFHLGANVGGGEGKEGDGIGLGPEEEVRILAEVVGGFGRALGRAKGGGGERLEIGADDGRL</sequence>
<dbReference type="EMBL" id="MEKH01000011">
    <property type="protein sequence ID" value="ODO00001.1"/>
    <property type="molecule type" value="Genomic_DNA"/>
</dbReference>